<gene>
    <name evidence="1" type="ORF">SAMN04489720_0151</name>
</gene>
<dbReference type="PANTHER" id="PTHR36439">
    <property type="entry name" value="BLL4334 PROTEIN"/>
    <property type="match status" value="1"/>
</dbReference>
<dbReference type="EMBL" id="LT629695">
    <property type="protein sequence ID" value="SDH13222.1"/>
    <property type="molecule type" value="Genomic_DNA"/>
</dbReference>
<dbReference type="STRING" id="399736.SAMN04489720_0151"/>
<keyword evidence="2" id="KW-1185">Reference proteome</keyword>
<name>A0A1G7ZX45_9MICO</name>
<dbReference type="Proteomes" id="UP000198822">
    <property type="component" value="Chromosome I"/>
</dbReference>
<sequence length="168" mass="17861">MARVVLLLRGVNVGGVTVRSADLRTLLADAGLGEVRTVLASGNAIVDASDASAAARTAEAALEERFGRRIRVHGQTIEALQAVVDAYPFAEDDEHTPYVVFALDDGVLERIAETETPEELLLAGDVLHWSNPKGHTLDSPVGIAVARIGKESTTTRNVRTLRRVLAAG</sequence>
<dbReference type="PANTHER" id="PTHR36439:SF1">
    <property type="entry name" value="DUF1697 DOMAIN-CONTAINING PROTEIN"/>
    <property type="match status" value="1"/>
</dbReference>
<dbReference type="Gene3D" id="3.30.70.1280">
    <property type="entry name" value="SP0830-like domains"/>
    <property type="match status" value="1"/>
</dbReference>
<dbReference type="Pfam" id="PF08002">
    <property type="entry name" value="DUF1697"/>
    <property type="match status" value="1"/>
</dbReference>
<dbReference type="OrthoDB" id="9806494at2"/>
<organism evidence="1 2">
    <name type="scientific">Agrococcus jejuensis</name>
    <dbReference type="NCBI Taxonomy" id="399736"/>
    <lineage>
        <taxon>Bacteria</taxon>
        <taxon>Bacillati</taxon>
        <taxon>Actinomycetota</taxon>
        <taxon>Actinomycetes</taxon>
        <taxon>Micrococcales</taxon>
        <taxon>Microbacteriaceae</taxon>
        <taxon>Agrococcus</taxon>
    </lineage>
</organism>
<dbReference type="PIRSF" id="PIRSF008502">
    <property type="entry name" value="UCP008502"/>
    <property type="match status" value="1"/>
</dbReference>
<evidence type="ECO:0000313" key="2">
    <source>
        <dbReference type="Proteomes" id="UP000198822"/>
    </source>
</evidence>
<dbReference type="AlphaFoldDB" id="A0A1G7ZX45"/>
<dbReference type="InterPro" id="IPR012545">
    <property type="entry name" value="DUF1697"/>
</dbReference>
<protein>
    <submittedName>
        <fullName evidence="1">Uncharacterized conserved protein, DUF1697 family</fullName>
    </submittedName>
</protein>
<accession>A0A1G7ZX45</accession>
<dbReference type="RefSeq" id="WP_092501576.1">
    <property type="nucleotide sequence ID" value="NZ_LT629695.1"/>
</dbReference>
<proteinExistence type="predicted"/>
<evidence type="ECO:0000313" key="1">
    <source>
        <dbReference type="EMBL" id="SDH13222.1"/>
    </source>
</evidence>
<dbReference type="SUPFAM" id="SSF160379">
    <property type="entry name" value="SP0830-like"/>
    <property type="match status" value="1"/>
</dbReference>
<reference evidence="2" key="1">
    <citation type="submission" date="2016-10" db="EMBL/GenBank/DDBJ databases">
        <authorList>
            <person name="Varghese N."/>
            <person name="Submissions S."/>
        </authorList>
    </citation>
    <scope>NUCLEOTIDE SEQUENCE [LARGE SCALE GENOMIC DNA]</scope>
    <source>
        <strain evidence="2">DSM 22002</strain>
    </source>
</reference>